<sequence length="143" mass="15173">MKPSTALVLFASLATAFMGMSDSSDDESANEDLAKLMEKAESWAGVLYNEPEDKAVVKEADSMDEIGRVKISDGLKKEFQAAKANTKEHRARTSPADDARGLMPRSAGGASACDTSRYCANNPCPVGTCSVCDGDSKDCLWPG</sequence>
<feature type="signal peptide" evidence="2">
    <location>
        <begin position="1"/>
        <end position="16"/>
    </location>
</feature>
<protein>
    <submittedName>
        <fullName evidence="3">Uu.00g123860.m01.CDS01</fullName>
    </submittedName>
</protein>
<accession>A0AAI8VHH8</accession>
<evidence type="ECO:0000256" key="1">
    <source>
        <dbReference type="SAM" id="MobiDB-lite"/>
    </source>
</evidence>
<dbReference type="AlphaFoldDB" id="A0AAI8VHH8"/>
<comment type="caution">
    <text evidence="3">The sequence shown here is derived from an EMBL/GenBank/DDBJ whole genome shotgun (WGS) entry which is preliminary data.</text>
</comment>
<keyword evidence="4" id="KW-1185">Reference proteome</keyword>
<evidence type="ECO:0000313" key="4">
    <source>
        <dbReference type="Proteomes" id="UP001295740"/>
    </source>
</evidence>
<feature type="chain" id="PRO_5042564941" evidence="2">
    <location>
        <begin position="17"/>
        <end position="143"/>
    </location>
</feature>
<name>A0AAI8VHH8_9PEZI</name>
<evidence type="ECO:0000256" key="2">
    <source>
        <dbReference type="SAM" id="SignalP"/>
    </source>
</evidence>
<evidence type="ECO:0000313" key="3">
    <source>
        <dbReference type="EMBL" id="CAJ2504992.1"/>
    </source>
</evidence>
<proteinExistence type="predicted"/>
<reference evidence="3" key="1">
    <citation type="submission" date="2023-10" db="EMBL/GenBank/DDBJ databases">
        <authorList>
            <person name="Hackl T."/>
        </authorList>
    </citation>
    <scope>NUCLEOTIDE SEQUENCE</scope>
</reference>
<dbReference type="Proteomes" id="UP001295740">
    <property type="component" value="Unassembled WGS sequence"/>
</dbReference>
<keyword evidence="2" id="KW-0732">Signal</keyword>
<gene>
    <name evidence="3" type="ORF">KHLLAP_LOCUS5460</name>
</gene>
<dbReference type="EMBL" id="CAUWAG010000007">
    <property type="protein sequence ID" value="CAJ2504992.1"/>
    <property type="molecule type" value="Genomic_DNA"/>
</dbReference>
<feature type="region of interest" description="Disordered" evidence="1">
    <location>
        <begin position="82"/>
        <end position="106"/>
    </location>
</feature>
<organism evidence="3 4">
    <name type="scientific">Anthostomella pinea</name>
    <dbReference type="NCBI Taxonomy" id="933095"/>
    <lineage>
        <taxon>Eukaryota</taxon>
        <taxon>Fungi</taxon>
        <taxon>Dikarya</taxon>
        <taxon>Ascomycota</taxon>
        <taxon>Pezizomycotina</taxon>
        <taxon>Sordariomycetes</taxon>
        <taxon>Xylariomycetidae</taxon>
        <taxon>Xylariales</taxon>
        <taxon>Xylariaceae</taxon>
        <taxon>Anthostomella</taxon>
    </lineage>
</organism>